<accession>A0A1S1NCZ8</accession>
<dbReference type="EMBL" id="MNAN01000011">
    <property type="protein sequence ID" value="OHU97538.1"/>
    <property type="molecule type" value="Genomic_DNA"/>
</dbReference>
<dbReference type="GO" id="GO:0042910">
    <property type="term" value="F:xenobiotic transmembrane transporter activity"/>
    <property type="evidence" value="ECO:0007669"/>
    <property type="project" value="TreeGrafter"/>
</dbReference>
<keyword evidence="1" id="KW-0812">Transmembrane</keyword>
<dbReference type="GO" id="GO:0005886">
    <property type="term" value="C:plasma membrane"/>
    <property type="evidence" value="ECO:0007669"/>
    <property type="project" value="TreeGrafter"/>
</dbReference>
<dbReference type="PRINTS" id="PR00702">
    <property type="entry name" value="ACRIFLAVINRP"/>
</dbReference>
<dbReference type="AlphaFoldDB" id="A0A1S1NCZ8"/>
<keyword evidence="1" id="KW-1133">Transmembrane helix</keyword>
<dbReference type="SUPFAM" id="SSF82866">
    <property type="entry name" value="Multidrug efflux transporter AcrB transmembrane domain"/>
    <property type="match status" value="2"/>
</dbReference>
<gene>
    <name evidence="2" type="ORF">BIW53_01885</name>
</gene>
<protein>
    <submittedName>
        <fullName evidence="2">Acriflavin resistance protein</fullName>
    </submittedName>
</protein>
<feature type="transmembrane region" description="Helical" evidence="1">
    <location>
        <begin position="987"/>
        <end position="1018"/>
    </location>
</feature>
<dbReference type="Gene3D" id="3.30.2090.10">
    <property type="entry name" value="Multidrug efflux transporter AcrB TolC docking domain, DN and DC subdomains"/>
    <property type="match status" value="2"/>
</dbReference>
<reference evidence="2 3" key="1">
    <citation type="submission" date="2016-10" db="EMBL/GenBank/DDBJ databases">
        <title>Pseudoalteromonas amylolytica sp. nov., isolated from the surface seawater.</title>
        <authorList>
            <person name="Wu Y.-H."/>
            <person name="Cheng H."/>
            <person name="Jin X.-B."/>
            <person name="Wang C.-S."/>
            <person name="Xu X.-W."/>
        </authorList>
    </citation>
    <scope>NUCLEOTIDE SEQUENCE [LARGE SCALE GENOMIC DNA]</scope>
    <source>
        <strain evidence="2 3">JCM 12483</strain>
    </source>
</reference>
<evidence type="ECO:0000313" key="3">
    <source>
        <dbReference type="Proteomes" id="UP000180253"/>
    </source>
</evidence>
<feature type="transmembrane region" description="Helical" evidence="1">
    <location>
        <begin position="865"/>
        <end position="883"/>
    </location>
</feature>
<dbReference type="OrthoDB" id="5287122at2"/>
<feature type="transmembrane region" description="Helical" evidence="1">
    <location>
        <begin position="962"/>
        <end position="981"/>
    </location>
</feature>
<feature type="transmembrane region" description="Helical" evidence="1">
    <location>
        <begin position="21"/>
        <end position="41"/>
    </location>
</feature>
<name>A0A1S1NCZ8_9GAMM</name>
<evidence type="ECO:0000313" key="2">
    <source>
        <dbReference type="EMBL" id="OHU97538.1"/>
    </source>
</evidence>
<dbReference type="InterPro" id="IPR001036">
    <property type="entry name" value="Acrflvin-R"/>
</dbReference>
<organism evidence="2 3">
    <name type="scientific">Pseudoalteromonas byunsanensis</name>
    <dbReference type="NCBI Taxonomy" id="327939"/>
    <lineage>
        <taxon>Bacteria</taxon>
        <taxon>Pseudomonadati</taxon>
        <taxon>Pseudomonadota</taxon>
        <taxon>Gammaproteobacteria</taxon>
        <taxon>Alteromonadales</taxon>
        <taxon>Pseudoalteromonadaceae</taxon>
        <taxon>Pseudoalteromonas</taxon>
    </lineage>
</organism>
<proteinExistence type="predicted"/>
<feature type="transmembrane region" description="Helical" evidence="1">
    <location>
        <begin position="528"/>
        <end position="547"/>
    </location>
</feature>
<feature type="transmembrane region" description="Helical" evidence="1">
    <location>
        <begin position="341"/>
        <end position="357"/>
    </location>
</feature>
<feature type="transmembrane region" description="Helical" evidence="1">
    <location>
        <begin position="890"/>
        <end position="910"/>
    </location>
</feature>
<dbReference type="InterPro" id="IPR027463">
    <property type="entry name" value="AcrB_DN_DC_subdom"/>
</dbReference>
<feature type="transmembrane region" description="Helical" evidence="1">
    <location>
        <begin position="460"/>
        <end position="479"/>
    </location>
</feature>
<dbReference type="STRING" id="327939.BIW53_01885"/>
<keyword evidence="1" id="KW-0472">Membrane</keyword>
<dbReference type="PANTHER" id="PTHR32063">
    <property type="match status" value="1"/>
</dbReference>
<dbReference type="Proteomes" id="UP000180253">
    <property type="component" value="Unassembled WGS sequence"/>
</dbReference>
<feature type="transmembrane region" description="Helical" evidence="1">
    <location>
        <begin position="922"/>
        <end position="941"/>
    </location>
</feature>
<dbReference type="Gene3D" id="3.30.70.1430">
    <property type="entry name" value="Multidrug efflux transporter AcrB pore domain"/>
    <property type="match status" value="2"/>
</dbReference>
<dbReference type="PANTHER" id="PTHR32063:SF33">
    <property type="entry name" value="RND SUPERFAMILY EFFLUX PUMP PERMEASE COMPONENT"/>
    <property type="match status" value="1"/>
</dbReference>
<dbReference type="Gene3D" id="3.30.70.1440">
    <property type="entry name" value="Multidrug efflux transporter AcrB pore domain"/>
    <property type="match status" value="1"/>
</dbReference>
<keyword evidence="3" id="KW-1185">Reference proteome</keyword>
<feature type="transmembrane region" description="Helical" evidence="1">
    <location>
        <begin position="389"/>
        <end position="414"/>
    </location>
</feature>
<dbReference type="Gene3D" id="3.30.70.1320">
    <property type="entry name" value="Multidrug efflux transporter AcrB pore domain like"/>
    <property type="match status" value="1"/>
</dbReference>
<dbReference type="SUPFAM" id="SSF82714">
    <property type="entry name" value="Multidrug efflux transporter AcrB TolC docking domain, DN and DC subdomains"/>
    <property type="match status" value="2"/>
</dbReference>
<evidence type="ECO:0000256" key="1">
    <source>
        <dbReference type="SAM" id="Phobius"/>
    </source>
</evidence>
<feature type="transmembrane region" description="Helical" evidence="1">
    <location>
        <begin position="364"/>
        <end position="383"/>
    </location>
</feature>
<feature type="transmembrane region" description="Helical" evidence="1">
    <location>
        <begin position="434"/>
        <end position="454"/>
    </location>
</feature>
<dbReference type="Pfam" id="PF00873">
    <property type="entry name" value="ACR_tran"/>
    <property type="match status" value="1"/>
</dbReference>
<comment type="caution">
    <text evidence="2">The sequence shown here is derived from an EMBL/GenBank/DDBJ whole genome shotgun (WGS) entry which is preliminary data.</text>
</comment>
<sequence>MSTQQHEKQTGVIAYFANNSVAANLLMWFIIIVGIASYFSIQRQMFPNVELNYINIQANYPGASPQEIEESILIKIEEALKDVTEIEEGVYRAFRNGGSATLEIDPDVELADVMDKVKLRVDGIATFPAAMEPLTVSQREFRQDVIGMTVSADLPLTDLKPIAKNIEDELLQLSNVSLVEVSVPLDEIAIEIDPDMLRQYNLTISDVTQAIRGYSTNLSAGQLRTDAGIISVRVENQSYNGDQFRQLPVKVGENGAKLLLKDVAVIKDAFTEGERYFKLNGNNAVYIAVKATKEQNMIPIAETVKDYIAHKNEQLPAGVQIDPLVDMTYYLNGRLDMMKSNLFQGAILVAIMLSIFLRFKLALWVMVGLPICFLGAIMTMPLLDITVNVVSLFSFIMVLGIVVDDAIVIGESAYTEIEKNGPGVESVVRGAKRVATPATFGVLTTMAVFVPLMFSSGPDSSNFVSIAGVVLLCLAFSLIESKLILPAHIAHTKFDPMPENSWRVRFNKRFFGFVNGPYKRFITHCVQWRWTVLFAFVGMFIMSITLITSGNVRTLFVPKIPHDFPAINLTMNDNASDEQTISAIRQLEALILSVDKEIEQEYGQKMVRDVMVMNEGRTEGRVLAPLVDEPLRPFNTFELTRRWREKMPEIAGVKSILIEEEVINIGGDGDFGYLLYGSDIETLNAAGRQLIRMLQDEKGLFDISSTIDPASKEIQLILKPVAYDLGLDLQNIGSQVGASFYGGEAQRVIRNGEEVRVMVRYPKLTREAFSSLKHTVITTAEGKDVMLGDIVELVEKPGISYIRREEGYRTVYVYGNIDEEVVEPNAVTKRIDNDILPELLKAFPSVKTKLGGSVEEQQAQANEQLVFFIVGMLIVYILLAIPLKSYAQPLIVMSVIPFSLVGAIWGHLFFGLDLSMMSTYGIIAAAGVVINDSLVMTDFVNQARKQGMPLKEAVINAGCARFRAITLTSITTFAGVLPIMFETSLQAMFVIPMAVSLGFAVIFATLITLLLVPCLYIIMTDVRAVFRALFKSLKQVLTARRDQRMPN</sequence>
<dbReference type="SUPFAM" id="SSF82693">
    <property type="entry name" value="Multidrug efflux transporter AcrB pore domain, PN1, PN2, PC1 and PC2 subdomains"/>
    <property type="match status" value="2"/>
</dbReference>
<dbReference type="RefSeq" id="WP_070990098.1">
    <property type="nucleotide sequence ID" value="NZ_CBCSHD010000003.1"/>
</dbReference>
<dbReference type="Gene3D" id="1.20.1640.10">
    <property type="entry name" value="Multidrug efflux transporter AcrB transmembrane domain"/>
    <property type="match status" value="2"/>
</dbReference>